<evidence type="ECO:0000313" key="3">
    <source>
        <dbReference type="RefSeq" id="XP_031552585.1"/>
    </source>
</evidence>
<evidence type="ECO:0000256" key="1">
    <source>
        <dbReference type="ARBA" id="ARBA00038101"/>
    </source>
</evidence>
<dbReference type="Pfam" id="PF08238">
    <property type="entry name" value="Sel1"/>
    <property type="match status" value="5"/>
</dbReference>
<dbReference type="Proteomes" id="UP000515163">
    <property type="component" value="Unplaced"/>
</dbReference>
<reference evidence="3" key="1">
    <citation type="submission" date="2025-08" db="UniProtKB">
        <authorList>
            <consortium name="RefSeq"/>
        </authorList>
    </citation>
    <scope>IDENTIFICATION</scope>
    <source>
        <tissue evidence="3">Tentacle</tissue>
    </source>
</reference>
<dbReference type="OrthoDB" id="5986440at2759"/>
<dbReference type="SMART" id="SM00671">
    <property type="entry name" value="SEL1"/>
    <property type="match status" value="4"/>
</dbReference>
<organism evidence="2 3">
    <name type="scientific">Actinia tenebrosa</name>
    <name type="common">Australian red waratah sea anemone</name>
    <dbReference type="NCBI Taxonomy" id="6105"/>
    <lineage>
        <taxon>Eukaryota</taxon>
        <taxon>Metazoa</taxon>
        <taxon>Cnidaria</taxon>
        <taxon>Anthozoa</taxon>
        <taxon>Hexacorallia</taxon>
        <taxon>Actiniaria</taxon>
        <taxon>Actiniidae</taxon>
        <taxon>Actinia</taxon>
    </lineage>
</organism>
<dbReference type="GeneID" id="116289785"/>
<protein>
    <submittedName>
        <fullName evidence="3">Uncharacterized protein LOC116289785</fullName>
    </submittedName>
</protein>
<dbReference type="KEGG" id="aten:116289785"/>
<dbReference type="Gene3D" id="1.25.40.10">
    <property type="entry name" value="Tetratricopeptide repeat domain"/>
    <property type="match status" value="2"/>
</dbReference>
<keyword evidence="2" id="KW-1185">Reference proteome</keyword>
<dbReference type="RefSeq" id="XP_031552585.1">
    <property type="nucleotide sequence ID" value="XM_031696725.1"/>
</dbReference>
<proteinExistence type="inferred from homology"/>
<sequence length="291" mass="33336">MAFRYEETGISEFGKKTLNSFTGRDLDMNFNLKEQILSKYGSVEILKEKAKLSEDWQTQVDLASIYKDGVPELNIEKDSDTAIHWYETAIKNGDWECRFMNLNTLATIHFRKETVPHQRRAFELFLQAARLDDTLAQLNLAESYRCGTEGVVQRDIEEAFKWYRRAAGEEPHNDEQEDSPFLRLTGLLTGMLRQMHVGSKFKALKMLYQNYLDGDCPEGEPQPVKALYYLKKAAELGDPEAQKDLGLAYLTGESGHPKDLDKAKRWLGKAAKNGEQEAKQSKIYKVPTGYF</sequence>
<evidence type="ECO:0000313" key="2">
    <source>
        <dbReference type="Proteomes" id="UP000515163"/>
    </source>
</evidence>
<dbReference type="AlphaFoldDB" id="A0A6P8HJ08"/>
<name>A0A6P8HJ08_ACTTE</name>
<gene>
    <name evidence="3" type="primary">LOC116289785</name>
</gene>
<dbReference type="SUPFAM" id="SSF81901">
    <property type="entry name" value="HCP-like"/>
    <property type="match status" value="1"/>
</dbReference>
<dbReference type="PANTHER" id="PTHR11102">
    <property type="entry name" value="SEL-1-LIKE PROTEIN"/>
    <property type="match status" value="1"/>
</dbReference>
<dbReference type="InterPro" id="IPR006597">
    <property type="entry name" value="Sel1-like"/>
</dbReference>
<dbReference type="InterPro" id="IPR011990">
    <property type="entry name" value="TPR-like_helical_dom_sf"/>
</dbReference>
<dbReference type="InParanoid" id="A0A6P8HJ08"/>
<dbReference type="InterPro" id="IPR050767">
    <property type="entry name" value="Sel1_AlgK"/>
</dbReference>
<dbReference type="PANTHER" id="PTHR11102:SF160">
    <property type="entry name" value="ERAD-ASSOCIATED E3 UBIQUITIN-PROTEIN LIGASE COMPONENT HRD3"/>
    <property type="match status" value="1"/>
</dbReference>
<comment type="similarity">
    <text evidence="1">Belongs to the sel-1 family.</text>
</comment>
<accession>A0A6P8HJ08</accession>